<evidence type="ECO:0000259" key="2">
    <source>
        <dbReference type="Pfam" id="PF03372"/>
    </source>
</evidence>
<accession>A0A918P3B2</accession>
<dbReference type="RefSeq" id="WP_190195174.1">
    <property type="nucleotide sequence ID" value="NZ_BMVU01000108.1"/>
</dbReference>
<evidence type="ECO:0000256" key="1">
    <source>
        <dbReference type="SAM" id="MobiDB-lite"/>
    </source>
</evidence>
<evidence type="ECO:0000313" key="4">
    <source>
        <dbReference type="Proteomes" id="UP000619244"/>
    </source>
</evidence>
<feature type="domain" description="Endonuclease/exonuclease/phosphatase" evidence="2">
    <location>
        <begin position="30"/>
        <end position="237"/>
    </location>
</feature>
<reference evidence="3" key="2">
    <citation type="submission" date="2020-09" db="EMBL/GenBank/DDBJ databases">
        <authorList>
            <person name="Sun Q."/>
            <person name="Ohkuma M."/>
        </authorList>
    </citation>
    <scope>NUCLEOTIDE SEQUENCE</scope>
    <source>
        <strain evidence="3">JCM 4790</strain>
    </source>
</reference>
<protein>
    <recommendedName>
        <fullName evidence="2">Endonuclease/exonuclease/phosphatase domain-containing protein</fullName>
    </recommendedName>
</protein>
<proteinExistence type="predicted"/>
<dbReference type="Gene3D" id="3.60.10.10">
    <property type="entry name" value="Endonuclease/exonuclease/phosphatase"/>
    <property type="match status" value="1"/>
</dbReference>
<name>A0A918P3B2_9ACTN</name>
<evidence type="ECO:0000313" key="3">
    <source>
        <dbReference type="EMBL" id="GGY16387.1"/>
    </source>
</evidence>
<dbReference type="Pfam" id="PF03372">
    <property type="entry name" value="Exo_endo_phos"/>
    <property type="match status" value="1"/>
</dbReference>
<dbReference type="InterPro" id="IPR036691">
    <property type="entry name" value="Endo/exonu/phosph_ase_sf"/>
</dbReference>
<keyword evidence="4" id="KW-1185">Reference proteome</keyword>
<dbReference type="EMBL" id="BMVU01000108">
    <property type="protein sequence ID" value="GGY16387.1"/>
    <property type="molecule type" value="Genomic_DNA"/>
</dbReference>
<dbReference type="AlphaFoldDB" id="A0A918P3B2"/>
<comment type="caution">
    <text evidence="3">The sequence shown here is derived from an EMBL/GenBank/DDBJ whole genome shotgun (WGS) entry which is preliminary data.</text>
</comment>
<dbReference type="SUPFAM" id="SSF56219">
    <property type="entry name" value="DNase I-like"/>
    <property type="match status" value="1"/>
</dbReference>
<reference evidence="3" key="1">
    <citation type="journal article" date="2014" name="Int. J. Syst. Evol. Microbiol.">
        <title>Complete genome sequence of Corynebacterium casei LMG S-19264T (=DSM 44701T), isolated from a smear-ripened cheese.</title>
        <authorList>
            <consortium name="US DOE Joint Genome Institute (JGI-PGF)"/>
            <person name="Walter F."/>
            <person name="Albersmeier A."/>
            <person name="Kalinowski J."/>
            <person name="Ruckert C."/>
        </authorList>
    </citation>
    <scope>NUCLEOTIDE SEQUENCE</scope>
    <source>
        <strain evidence="3">JCM 4790</strain>
    </source>
</reference>
<sequence>MTSPAEQLSLLAADAPAHRPARDAVRLLLFNAQHASPQRSRRQAAWIAGQASADIAVLTEVSPTHGGDALVTALHERGYATVIAPQPQERDYRTVIACRTTDAHPVESPVTVMPHRAPAARITIGGHDVGILGLYVPSRGPKEARNVAKRAFQDAVTEALLKLDSVFPQMPMIIAGDLNVIERGHQPPHKVFGAWEYAFYDSFQATGLTDAFRHLHPDEAAHSWYGRSGNGFRFDHIHLTHTHAAHIITCDYHHEPRKNDLSDHAAMTVQLRLTNPDTEAESGSAAPDPEAVIKMPPP</sequence>
<feature type="region of interest" description="Disordered" evidence="1">
    <location>
        <begin position="275"/>
        <end position="298"/>
    </location>
</feature>
<organism evidence="3 4">
    <name type="scientific">Streptomyces minutiscleroticus</name>
    <dbReference type="NCBI Taxonomy" id="68238"/>
    <lineage>
        <taxon>Bacteria</taxon>
        <taxon>Bacillati</taxon>
        <taxon>Actinomycetota</taxon>
        <taxon>Actinomycetes</taxon>
        <taxon>Kitasatosporales</taxon>
        <taxon>Streptomycetaceae</taxon>
        <taxon>Streptomyces</taxon>
    </lineage>
</organism>
<gene>
    <name evidence="3" type="ORF">GCM10010358_80120</name>
</gene>
<dbReference type="InterPro" id="IPR005135">
    <property type="entry name" value="Endo/exonuclease/phosphatase"/>
</dbReference>
<dbReference type="Proteomes" id="UP000619244">
    <property type="component" value="Unassembled WGS sequence"/>
</dbReference>